<gene>
    <name evidence="1" type="ORF">FEQUK3_LOCUS10229</name>
</gene>
<protein>
    <submittedName>
        <fullName evidence="1">Uncharacterized protein</fullName>
    </submittedName>
</protein>
<sequence>MGTTAFANQSLSSAAPAGQSTWGHLILNILKSGLKSVMSFTVVNSLEGGKAKEIRRVNVSVFETAVKLAEASAGLEDVKAQQAIDVELLHAAQAIMNTPAFRSMEQSINDAGREIDRFGRAIDGLLAKRPMGYIGEMCTDERTKLNRQIKVFNKLIAKSKQLQRACNAARLALEQSKARLTPQQEQARLKIAELEGEMKVLPAQLEYNDKKKDYDNIALQVNLLVIKLDNLSDFIKDVRELAKDIVNTMKKGISRVTRIVVMASAKALVENGLRTKTCQISTLKRLGMSAVTFMDKLYFFHHGLSWEGDIEAPLPEFK</sequence>
<dbReference type="EMBL" id="CAJSTJ010000167">
    <property type="protein sequence ID" value="CAG7564493.1"/>
    <property type="molecule type" value="Genomic_DNA"/>
</dbReference>
<proteinExistence type="predicted"/>
<evidence type="ECO:0000313" key="1">
    <source>
        <dbReference type="EMBL" id="CAG7564493.1"/>
    </source>
</evidence>
<dbReference type="AlphaFoldDB" id="A0A8J2JBE5"/>
<organism evidence="1 2">
    <name type="scientific">Fusarium equiseti</name>
    <name type="common">Fusarium scirpi</name>
    <dbReference type="NCBI Taxonomy" id="61235"/>
    <lineage>
        <taxon>Eukaryota</taxon>
        <taxon>Fungi</taxon>
        <taxon>Dikarya</taxon>
        <taxon>Ascomycota</taxon>
        <taxon>Pezizomycotina</taxon>
        <taxon>Sordariomycetes</taxon>
        <taxon>Hypocreomycetidae</taxon>
        <taxon>Hypocreales</taxon>
        <taxon>Nectriaceae</taxon>
        <taxon>Fusarium</taxon>
        <taxon>Fusarium incarnatum-equiseti species complex</taxon>
    </lineage>
</organism>
<evidence type="ECO:0000313" key="2">
    <source>
        <dbReference type="Proteomes" id="UP000693738"/>
    </source>
</evidence>
<name>A0A8J2JBE5_FUSEQ</name>
<reference evidence="1" key="1">
    <citation type="submission" date="2021-05" db="EMBL/GenBank/DDBJ databases">
        <authorList>
            <person name="Khan N."/>
        </authorList>
    </citation>
    <scope>NUCLEOTIDE SEQUENCE</scope>
</reference>
<comment type="caution">
    <text evidence="1">The sequence shown here is derived from an EMBL/GenBank/DDBJ whole genome shotgun (WGS) entry which is preliminary data.</text>
</comment>
<accession>A0A8J2JBE5</accession>
<dbReference type="Proteomes" id="UP000693738">
    <property type="component" value="Unassembled WGS sequence"/>
</dbReference>